<accession>A0A542E6I9</accession>
<dbReference type="InterPro" id="IPR000515">
    <property type="entry name" value="MetI-like"/>
</dbReference>
<dbReference type="CDD" id="cd06261">
    <property type="entry name" value="TM_PBP2"/>
    <property type="match status" value="1"/>
</dbReference>
<feature type="transmembrane region" description="Helical" evidence="7">
    <location>
        <begin position="9"/>
        <end position="28"/>
    </location>
</feature>
<dbReference type="InterPro" id="IPR035906">
    <property type="entry name" value="MetI-like_sf"/>
</dbReference>
<dbReference type="Pfam" id="PF00528">
    <property type="entry name" value="BPD_transp_1"/>
    <property type="match status" value="1"/>
</dbReference>
<protein>
    <submittedName>
        <fullName evidence="9">Peptide/nickel transport system permease protein</fullName>
    </submittedName>
</protein>
<dbReference type="AlphaFoldDB" id="A0A542E6I9"/>
<dbReference type="SUPFAM" id="SSF161098">
    <property type="entry name" value="MetI-like"/>
    <property type="match status" value="1"/>
</dbReference>
<keyword evidence="6 7" id="KW-0472">Membrane</keyword>
<evidence type="ECO:0000256" key="6">
    <source>
        <dbReference type="ARBA" id="ARBA00023136"/>
    </source>
</evidence>
<gene>
    <name evidence="9" type="ORF">FB458_4094</name>
</gene>
<keyword evidence="5 7" id="KW-1133">Transmembrane helix</keyword>
<feature type="transmembrane region" description="Helical" evidence="7">
    <location>
        <begin position="147"/>
        <end position="171"/>
    </location>
</feature>
<feature type="transmembrane region" description="Helical" evidence="7">
    <location>
        <begin position="295"/>
        <end position="318"/>
    </location>
</feature>
<proteinExistence type="inferred from homology"/>
<dbReference type="Pfam" id="PF19300">
    <property type="entry name" value="BPD_transp_1_N"/>
    <property type="match status" value="1"/>
</dbReference>
<keyword evidence="2 7" id="KW-0813">Transport</keyword>
<dbReference type="PANTHER" id="PTHR43163:SF9">
    <property type="entry name" value="ABC TRANSPORTER PERMEASE PROTEIN"/>
    <property type="match status" value="1"/>
</dbReference>
<evidence type="ECO:0000256" key="2">
    <source>
        <dbReference type="ARBA" id="ARBA00022448"/>
    </source>
</evidence>
<evidence type="ECO:0000256" key="5">
    <source>
        <dbReference type="ARBA" id="ARBA00022989"/>
    </source>
</evidence>
<dbReference type="GO" id="GO:0055085">
    <property type="term" value="P:transmembrane transport"/>
    <property type="evidence" value="ECO:0007669"/>
    <property type="project" value="InterPro"/>
</dbReference>
<dbReference type="RefSeq" id="WP_170185771.1">
    <property type="nucleotide sequence ID" value="NZ_BAAAPR010000019.1"/>
</dbReference>
<comment type="subcellular location">
    <subcellularLocation>
        <location evidence="1 7">Cell membrane</location>
        <topology evidence="1 7">Multi-pass membrane protein</topology>
    </subcellularLocation>
</comment>
<feature type="transmembrane region" description="Helical" evidence="7">
    <location>
        <begin position="253"/>
        <end position="275"/>
    </location>
</feature>
<evidence type="ECO:0000256" key="7">
    <source>
        <dbReference type="RuleBase" id="RU363032"/>
    </source>
</evidence>
<keyword evidence="4 7" id="KW-0812">Transmembrane</keyword>
<reference evidence="9 10" key="1">
    <citation type="submission" date="2019-06" db="EMBL/GenBank/DDBJ databases">
        <title>Sequencing the genomes of 1000 actinobacteria strains.</title>
        <authorList>
            <person name="Klenk H.-P."/>
        </authorList>
    </citation>
    <scope>NUCLEOTIDE SEQUENCE [LARGE SCALE GENOMIC DNA]</scope>
    <source>
        <strain evidence="9 10">DSM 18607</strain>
    </source>
</reference>
<dbReference type="InterPro" id="IPR045621">
    <property type="entry name" value="BPD_transp_1_N"/>
</dbReference>
<dbReference type="GO" id="GO:0005886">
    <property type="term" value="C:plasma membrane"/>
    <property type="evidence" value="ECO:0007669"/>
    <property type="project" value="UniProtKB-SubCell"/>
</dbReference>
<evidence type="ECO:0000259" key="8">
    <source>
        <dbReference type="PROSITE" id="PS50928"/>
    </source>
</evidence>
<name>A0A542E6I9_9MICO</name>
<dbReference type="PANTHER" id="PTHR43163">
    <property type="entry name" value="DIPEPTIDE TRANSPORT SYSTEM PERMEASE PROTEIN DPPB-RELATED"/>
    <property type="match status" value="1"/>
</dbReference>
<dbReference type="Gene3D" id="1.10.3720.10">
    <property type="entry name" value="MetI-like"/>
    <property type="match status" value="1"/>
</dbReference>
<dbReference type="Proteomes" id="UP000317893">
    <property type="component" value="Unassembled WGS sequence"/>
</dbReference>
<evidence type="ECO:0000256" key="3">
    <source>
        <dbReference type="ARBA" id="ARBA00022475"/>
    </source>
</evidence>
<keyword evidence="10" id="KW-1185">Reference proteome</keyword>
<comment type="caution">
    <text evidence="9">The sequence shown here is derived from an EMBL/GenBank/DDBJ whole genome shotgun (WGS) entry which is preliminary data.</text>
</comment>
<keyword evidence="3" id="KW-1003">Cell membrane</keyword>
<evidence type="ECO:0000256" key="1">
    <source>
        <dbReference type="ARBA" id="ARBA00004651"/>
    </source>
</evidence>
<sequence>MIVYIARRIALAVSVVLVTLVATFLLFFAGPADPAQSMCGELRCSATKLVEIRHSMGLDRPLPQQFTEYFKGLFVGREITDGGTVKECTAPCLGYSFRYHLDVREMVFDRVPTTFVLAVMSMVIFLAIGVTLGVYTAQRRGSGLDRFVVGFSQVFGAIPYYVVALLASLYLVVLNPVLPRSASLSDGVGPWLIGMLAPALILGLVYSTSYVRYTRAQMVDTLAQDYVRTARSKGISARAVTYRHALRGALSPVLTVLGLDMAGLLAGTLITEKIFGIDGVGKLSIDALGLDDLPVIMGTVLLSAVIVVVLNLVVDVLYSVVDPRVRLA</sequence>
<dbReference type="EMBL" id="VFMN01000001">
    <property type="protein sequence ID" value="TQJ10950.1"/>
    <property type="molecule type" value="Genomic_DNA"/>
</dbReference>
<dbReference type="PROSITE" id="PS50928">
    <property type="entry name" value="ABC_TM1"/>
    <property type="match status" value="1"/>
</dbReference>
<feature type="domain" description="ABC transmembrane type-1" evidence="8">
    <location>
        <begin position="111"/>
        <end position="318"/>
    </location>
</feature>
<evidence type="ECO:0000313" key="10">
    <source>
        <dbReference type="Proteomes" id="UP000317893"/>
    </source>
</evidence>
<evidence type="ECO:0000256" key="4">
    <source>
        <dbReference type="ARBA" id="ARBA00022692"/>
    </source>
</evidence>
<evidence type="ECO:0000313" key="9">
    <source>
        <dbReference type="EMBL" id="TQJ10950.1"/>
    </source>
</evidence>
<feature type="transmembrane region" description="Helical" evidence="7">
    <location>
        <begin position="115"/>
        <end position="135"/>
    </location>
</feature>
<comment type="similarity">
    <text evidence="7">Belongs to the binding-protein-dependent transport system permease family.</text>
</comment>
<organism evidence="9 10">
    <name type="scientific">Lapillicoccus jejuensis</name>
    <dbReference type="NCBI Taxonomy" id="402171"/>
    <lineage>
        <taxon>Bacteria</taxon>
        <taxon>Bacillati</taxon>
        <taxon>Actinomycetota</taxon>
        <taxon>Actinomycetes</taxon>
        <taxon>Micrococcales</taxon>
        <taxon>Intrasporangiaceae</taxon>
        <taxon>Lapillicoccus</taxon>
    </lineage>
</organism>
<feature type="transmembrane region" description="Helical" evidence="7">
    <location>
        <begin position="191"/>
        <end position="211"/>
    </location>
</feature>